<organism evidence="3 4">
    <name type="scientific">Microbacterium rhizosphaerae</name>
    <dbReference type="NCBI Taxonomy" id="1678237"/>
    <lineage>
        <taxon>Bacteria</taxon>
        <taxon>Bacillati</taxon>
        <taxon>Actinomycetota</taxon>
        <taxon>Actinomycetes</taxon>
        <taxon>Micrococcales</taxon>
        <taxon>Microbacteriaceae</taxon>
        <taxon>Microbacterium</taxon>
    </lineage>
</organism>
<feature type="compositionally biased region" description="Low complexity" evidence="1">
    <location>
        <begin position="56"/>
        <end position="77"/>
    </location>
</feature>
<reference evidence="3 4" key="1">
    <citation type="submission" date="2023-11" db="EMBL/GenBank/DDBJ databases">
        <title>Genome sequence of Microbacterium rhizosphaerae KACC 19337.</title>
        <authorList>
            <person name="Choi H."/>
            <person name="Kim S."/>
            <person name="Kim Y."/>
            <person name="Kwon S.-W."/>
            <person name="Heo J."/>
        </authorList>
    </citation>
    <scope>NUCLEOTIDE SEQUENCE [LARGE SCALE GENOMIC DNA]</scope>
    <source>
        <strain evidence="3 4">KACC 19337</strain>
    </source>
</reference>
<dbReference type="RefSeq" id="WP_320942986.1">
    <property type="nucleotide sequence ID" value="NZ_BAABEU010000011.1"/>
</dbReference>
<gene>
    <name evidence="3" type="ORF">SM116_03020</name>
</gene>
<dbReference type="EMBL" id="CP139368">
    <property type="protein sequence ID" value="WPR90274.1"/>
    <property type="molecule type" value="Genomic_DNA"/>
</dbReference>
<feature type="transmembrane region" description="Helical" evidence="2">
    <location>
        <begin position="150"/>
        <end position="174"/>
    </location>
</feature>
<keyword evidence="2" id="KW-0472">Membrane</keyword>
<dbReference type="Proteomes" id="UP001323798">
    <property type="component" value="Chromosome"/>
</dbReference>
<evidence type="ECO:0000256" key="2">
    <source>
        <dbReference type="SAM" id="Phobius"/>
    </source>
</evidence>
<accession>A0ABZ0SPU7</accession>
<feature type="compositionally biased region" description="Low complexity" evidence="1">
    <location>
        <begin position="98"/>
        <end position="138"/>
    </location>
</feature>
<evidence type="ECO:0000313" key="4">
    <source>
        <dbReference type="Proteomes" id="UP001323798"/>
    </source>
</evidence>
<keyword evidence="2" id="KW-0812">Transmembrane</keyword>
<name>A0ABZ0SPU7_9MICO</name>
<sequence length="294" mass="29149">MLTDDEVAELAALRARAFGPDADLTDDAAGLARLAELESRAHAPLSDGETARTRGADAAPSPLPAESAAPSASTSIPDESAVSPAPRAASESSGQVHSPPARTASATAPSDAAASSDQALPPSSTSAGDAPGPAAPRSPRSPRRTWSRRAVLLVGIPIVAVACAVGAGAGAVAASQTAGTTPSPSTTLAAAYVASLRSVSQTHTWDEGSPRLLGDLDRTLVWGGTTAGGSVTCVVVDNVPGGPISTCQATDALTTSGVGVSISDPRSEAVRTYVAWPNGAPTLTYSTDDPNPSP</sequence>
<evidence type="ECO:0000313" key="3">
    <source>
        <dbReference type="EMBL" id="WPR90274.1"/>
    </source>
</evidence>
<keyword evidence="2" id="KW-1133">Transmembrane helix</keyword>
<keyword evidence="4" id="KW-1185">Reference proteome</keyword>
<evidence type="ECO:0000256" key="1">
    <source>
        <dbReference type="SAM" id="MobiDB-lite"/>
    </source>
</evidence>
<feature type="region of interest" description="Disordered" evidence="1">
    <location>
        <begin position="38"/>
        <end position="145"/>
    </location>
</feature>
<protein>
    <submittedName>
        <fullName evidence="3">Uncharacterized protein</fullName>
    </submittedName>
</protein>
<proteinExistence type="predicted"/>